<evidence type="ECO:0000313" key="10">
    <source>
        <dbReference type="RefSeq" id="XP_005104258.1"/>
    </source>
</evidence>
<accession>A0ABM0JY35</accession>
<reference evidence="10" key="1">
    <citation type="submission" date="2025-08" db="UniProtKB">
        <authorList>
            <consortium name="RefSeq"/>
        </authorList>
    </citation>
    <scope>IDENTIFICATION</scope>
</reference>
<evidence type="ECO:0000313" key="9">
    <source>
        <dbReference type="Proteomes" id="UP000694888"/>
    </source>
</evidence>
<feature type="compositionally biased region" description="Low complexity" evidence="7">
    <location>
        <begin position="273"/>
        <end position="289"/>
    </location>
</feature>
<dbReference type="Gene3D" id="1.20.5.170">
    <property type="match status" value="1"/>
</dbReference>
<name>A0ABM0JY35_APLCA</name>
<organism evidence="9 10">
    <name type="scientific">Aplysia californica</name>
    <name type="common">California sea hare</name>
    <dbReference type="NCBI Taxonomy" id="6500"/>
    <lineage>
        <taxon>Eukaryota</taxon>
        <taxon>Metazoa</taxon>
        <taxon>Spiralia</taxon>
        <taxon>Lophotrochozoa</taxon>
        <taxon>Mollusca</taxon>
        <taxon>Gastropoda</taxon>
        <taxon>Heterobranchia</taxon>
        <taxon>Euthyneura</taxon>
        <taxon>Tectipleura</taxon>
        <taxon>Aplysiida</taxon>
        <taxon>Aplysioidea</taxon>
        <taxon>Aplysiidae</taxon>
        <taxon>Aplysia</taxon>
    </lineage>
</organism>
<dbReference type="PANTHER" id="PTHR11988">
    <property type="entry name" value="THYROTROPH EMBRYONIC FACTOR RELATED"/>
    <property type="match status" value="1"/>
</dbReference>
<dbReference type="Pfam" id="PF07716">
    <property type="entry name" value="bZIP_2"/>
    <property type="match status" value="1"/>
</dbReference>
<keyword evidence="6" id="KW-0175">Coiled coil</keyword>
<feature type="compositionally biased region" description="Low complexity" evidence="7">
    <location>
        <begin position="188"/>
        <end position="198"/>
    </location>
</feature>
<feature type="compositionally biased region" description="Low complexity" evidence="7">
    <location>
        <begin position="225"/>
        <end position="235"/>
    </location>
</feature>
<keyword evidence="4" id="KW-0804">Transcription</keyword>
<evidence type="ECO:0000256" key="1">
    <source>
        <dbReference type="ARBA" id="ARBA00004123"/>
    </source>
</evidence>
<dbReference type="GeneID" id="101848902"/>
<evidence type="ECO:0000256" key="7">
    <source>
        <dbReference type="SAM" id="MobiDB-lite"/>
    </source>
</evidence>
<dbReference type="PROSITE" id="PS50217">
    <property type="entry name" value="BZIP"/>
    <property type="match status" value="1"/>
</dbReference>
<keyword evidence="3" id="KW-0238">DNA-binding</keyword>
<dbReference type="InterPro" id="IPR004827">
    <property type="entry name" value="bZIP"/>
</dbReference>
<evidence type="ECO:0000259" key="8">
    <source>
        <dbReference type="PROSITE" id="PS50217"/>
    </source>
</evidence>
<sequence>MNPVSSHAAAAAAILAMDPTLNQYYEELGLDDPDTALIRPEMLVANESLLQQREQDLNITPSSGLGVQPNFIFPNRMLRGGASALGGVASTLGGVSSTLGGVPSALGGVSMSESLSILFDQPSFSPTLSQHLSHQSLMTPKSMGGNGIGMSSSQTSGPSASATVGSLYSQSSVPMHHLGMAGLTTATSSRSTVGSNSSPIDVDSYSVKKEADEGSSSTLPPPSPSSSSLHSPTTSDAGSDALDSARRGVKRSLSDASSDNKPSTSGLNGSGTAGPSTSSGASGGPSPSKSKADPNKDPAYLEKRRKNNESAKRSREARRSKEEMVALRVVTLEEENMKLRAESSLLEKELDELRHRLFN</sequence>
<evidence type="ECO:0000256" key="4">
    <source>
        <dbReference type="ARBA" id="ARBA00023163"/>
    </source>
</evidence>
<feature type="coiled-coil region" evidence="6">
    <location>
        <begin position="329"/>
        <end position="356"/>
    </location>
</feature>
<feature type="compositionally biased region" description="Polar residues" evidence="7">
    <location>
        <begin position="254"/>
        <end position="267"/>
    </location>
</feature>
<keyword evidence="9" id="KW-1185">Reference proteome</keyword>
<dbReference type="PANTHER" id="PTHR11988:SF27">
    <property type="entry name" value="GH27708P"/>
    <property type="match status" value="1"/>
</dbReference>
<dbReference type="CDD" id="cd14695">
    <property type="entry name" value="bZIP_HLF"/>
    <property type="match status" value="1"/>
</dbReference>
<protein>
    <submittedName>
        <fullName evidence="10">D site-binding protein-like</fullName>
    </submittedName>
</protein>
<proteinExistence type="predicted"/>
<dbReference type="SUPFAM" id="SSF57959">
    <property type="entry name" value="Leucine zipper domain"/>
    <property type="match status" value="1"/>
</dbReference>
<dbReference type="SMART" id="SM00338">
    <property type="entry name" value="BRLZ"/>
    <property type="match status" value="1"/>
</dbReference>
<evidence type="ECO:0000256" key="2">
    <source>
        <dbReference type="ARBA" id="ARBA00023015"/>
    </source>
</evidence>
<gene>
    <name evidence="10" type="primary">LOC101848902</name>
</gene>
<evidence type="ECO:0000256" key="5">
    <source>
        <dbReference type="ARBA" id="ARBA00023242"/>
    </source>
</evidence>
<comment type="subcellular location">
    <subcellularLocation>
        <location evidence="1">Nucleus</location>
    </subcellularLocation>
</comment>
<keyword evidence="2" id="KW-0805">Transcription regulation</keyword>
<evidence type="ECO:0000256" key="6">
    <source>
        <dbReference type="SAM" id="Coils"/>
    </source>
</evidence>
<dbReference type="InterPro" id="IPR046347">
    <property type="entry name" value="bZIP_sf"/>
</dbReference>
<dbReference type="RefSeq" id="XP_005104258.1">
    <property type="nucleotide sequence ID" value="XM_005104201.2"/>
</dbReference>
<feature type="compositionally biased region" description="Low complexity" evidence="7">
    <location>
        <begin position="149"/>
        <end position="163"/>
    </location>
</feature>
<dbReference type="Proteomes" id="UP000694888">
    <property type="component" value="Unplaced"/>
</dbReference>
<feature type="domain" description="BZIP" evidence="8">
    <location>
        <begin position="297"/>
        <end position="359"/>
    </location>
</feature>
<feature type="compositionally biased region" description="Polar residues" evidence="7">
    <location>
        <begin position="130"/>
        <end position="139"/>
    </location>
</feature>
<evidence type="ECO:0000256" key="3">
    <source>
        <dbReference type="ARBA" id="ARBA00023125"/>
    </source>
</evidence>
<dbReference type="InterPro" id="IPR040223">
    <property type="entry name" value="PAR_bZIP"/>
</dbReference>
<keyword evidence="5" id="KW-0539">Nucleus</keyword>
<feature type="region of interest" description="Disordered" evidence="7">
    <location>
        <begin position="130"/>
        <end position="165"/>
    </location>
</feature>
<feature type="compositionally biased region" description="Basic and acidic residues" evidence="7">
    <location>
        <begin position="290"/>
        <end position="321"/>
    </location>
</feature>
<feature type="region of interest" description="Disordered" evidence="7">
    <location>
        <begin position="187"/>
        <end position="321"/>
    </location>
</feature>